<dbReference type="EC" id="2.7.7.108" evidence="8"/>
<feature type="binding site" evidence="8">
    <location>
        <position position="92"/>
    </location>
    <ligand>
        <name>ATP</name>
        <dbReference type="ChEBI" id="CHEBI:30616"/>
    </ligand>
</feature>
<feature type="binding site" evidence="8">
    <location>
        <position position="94"/>
    </location>
    <ligand>
        <name>ATP</name>
        <dbReference type="ChEBI" id="CHEBI:30616"/>
    </ligand>
</feature>
<dbReference type="NCBIfam" id="NF000658">
    <property type="entry name" value="PRK00029.1"/>
    <property type="match status" value="1"/>
</dbReference>
<comment type="cofactor">
    <cofactor evidence="8">
        <name>Mg(2+)</name>
        <dbReference type="ChEBI" id="CHEBI:18420"/>
    </cofactor>
    <cofactor evidence="8">
        <name>Mn(2+)</name>
        <dbReference type="ChEBI" id="CHEBI:29035"/>
    </cofactor>
</comment>
<dbReference type="AlphaFoldDB" id="A0A378IHG3"/>
<feature type="binding site" evidence="8">
    <location>
        <position position="265"/>
    </location>
    <ligand>
        <name>ATP</name>
        <dbReference type="ChEBI" id="CHEBI:30616"/>
    </ligand>
</feature>
<evidence type="ECO:0000313" key="9">
    <source>
        <dbReference type="EMBL" id="KTC83604.1"/>
    </source>
</evidence>
<evidence type="ECO:0000256" key="4">
    <source>
        <dbReference type="ARBA" id="ARBA00022723"/>
    </source>
</evidence>
<dbReference type="STRING" id="28085.Lcin_2291"/>
<comment type="function">
    <text evidence="8">Nucleotidyltransferase involved in the post-translational modification of proteins. It can catalyze the addition of adenosine monophosphate (AMP) or uridine monophosphate (UMP) to a protein, resulting in modifications known as AMPylation and UMPylation.</text>
</comment>
<dbReference type="GO" id="GO:0030145">
    <property type="term" value="F:manganese ion binding"/>
    <property type="evidence" value="ECO:0007669"/>
    <property type="project" value="UniProtKB-UniRule"/>
</dbReference>
<comment type="catalytic activity">
    <reaction evidence="8">
        <text>L-tyrosyl-[protein] + ATP = O-(5'-adenylyl)-L-tyrosyl-[protein] + diphosphate</text>
        <dbReference type="Rhea" id="RHEA:54288"/>
        <dbReference type="Rhea" id="RHEA-COMP:10136"/>
        <dbReference type="Rhea" id="RHEA-COMP:13846"/>
        <dbReference type="ChEBI" id="CHEBI:30616"/>
        <dbReference type="ChEBI" id="CHEBI:33019"/>
        <dbReference type="ChEBI" id="CHEBI:46858"/>
        <dbReference type="ChEBI" id="CHEBI:83624"/>
        <dbReference type="EC" id="2.7.7.108"/>
    </reaction>
</comment>
<keyword evidence="6 8" id="KW-0067">ATP-binding</keyword>
<evidence type="ECO:0000256" key="3">
    <source>
        <dbReference type="ARBA" id="ARBA00022695"/>
    </source>
</evidence>
<dbReference type="EMBL" id="UGNX01000001">
    <property type="protein sequence ID" value="STX34436.1"/>
    <property type="molecule type" value="Genomic_DNA"/>
</dbReference>
<comment type="catalytic activity">
    <reaction evidence="8">
        <text>L-tyrosyl-[protein] + UTP = O-(5'-uridylyl)-L-tyrosyl-[protein] + diphosphate</text>
        <dbReference type="Rhea" id="RHEA:83887"/>
        <dbReference type="Rhea" id="RHEA-COMP:10136"/>
        <dbReference type="Rhea" id="RHEA-COMP:20238"/>
        <dbReference type="ChEBI" id="CHEBI:33019"/>
        <dbReference type="ChEBI" id="CHEBI:46398"/>
        <dbReference type="ChEBI" id="CHEBI:46858"/>
        <dbReference type="ChEBI" id="CHEBI:90602"/>
    </reaction>
</comment>
<comment type="catalytic activity">
    <reaction evidence="8">
        <text>L-seryl-[protein] + UTP = O-(5'-uridylyl)-L-seryl-[protein] + diphosphate</text>
        <dbReference type="Rhea" id="RHEA:64604"/>
        <dbReference type="Rhea" id="RHEA-COMP:9863"/>
        <dbReference type="Rhea" id="RHEA-COMP:16635"/>
        <dbReference type="ChEBI" id="CHEBI:29999"/>
        <dbReference type="ChEBI" id="CHEBI:33019"/>
        <dbReference type="ChEBI" id="CHEBI:46398"/>
        <dbReference type="ChEBI" id="CHEBI:156051"/>
    </reaction>
</comment>
<dbReference type="PANTHER" id="PTHR32057:SF14">
    <property type="entry name" value="PROTEIN ADENYLYLTRANSFERASE SELO, MITOCHONDRIAL"/>
    <property type="match status" value="1"/>
</dbReference>
<gene>
    <name evidence="8" type="primary">ydiU</name>
    <name evidence="8" type="synonym">selO</name>
    <name evidence="9" type="ORF">Lcin_2291</name>
    <name evidence="10" type="ORF">NCTC12438_01034</name>
</gene>
<dbReference type="HAMAP" id="MF_00692">
    <property type="entry name" value="SelO"/>
    <property type="match status" value="1"/>
</dbReference>
<dbReference type="EC" id="2.7.7.-" evidence="8"/>
<evidence type="ECO:0000256" key="2">
    <source>
        <dbReference type="ARBA" id="ARBA00022679"/>
    </source>
</evidence>
<dbReference type="InterPro" id="IPR003846">
    <property type="entry name" value="SelO"/>
</dbReference>
<dbReference type="EMBL" id="LNXX01000042">
    <property type="protein sequence ID" value="KTC83604.1"/>
    <property type="molecule type" value="Genomic_DNA"/>
</dbReference>
<accession>A0A378IHG3</accession>
<dbReference type="GO" id="GO:0005524">
    <property type="term" value="F:ATP binding"/>
    <property type="evidence" value="ECO:0007669"/>
    <property type="project" value="UniProtKB-UniRule"/>
</dbReference>
<sequence length="497" mass="56596">MRFALVSNIYSSSYLKLPADFYEVINPTPIANPYLVKFNHELASFLRVPHISASKEKKCLNFYAGNWVPAHLKSIALAYAGHQFGYYVPLLGDGRAVLLGEACSEDEKRWDIQLKGSGRTKFSRMGDGRASLASVLREYLISEAMHGLKIPTTRCLAAIASEEQIYRQNGPVPLGVLTRIASSSLRVGSFEYASSLKEHHLLKSLANYALNRHYPELLQSENPYLKLFKAVVERQARLIAEWMGVGFIHGVMNTDNMTISGETIDYGPCAFMDEFDFDTVFSSIDVSGRYAFGNQASIAKWNLAQFQYALLPLFDPKEKQILTQLHETLDSFKERFYYYWGVKVREKLGLVGENSQIAELVNTFFSLMQQYKPDFTNTFRLMSNAIDSHNEQMNLIKALGNQPKSKQWVSDWLNHLKQQEVGLQKIKNRMNQANPAYIPRNHLVENAIKDFIENKDSTLMDSLLTVLKNPFQQQKNTEHLQCLPLAHERVCQTFCGT</sequence>
<dbReference type="GO" id="GO:0070733">
    <property type="term" value="F:AMPylase activity"/>
    <property type="evidence" value="ECO:0007669"/>
    <property type="project" value="UniProtKB-EC"/>
</dbReference>
<comment type="catalytic activity">
    <reaction evidence="8">
        <text>L-histidyl-[protein] + UTP = N(tele)-(5'-uridylyl)-L-histidyl-[protein] + diphosphate</text>
        <dbReference type="Rhea" id="RHEA:83891"/>
        <dbReference type="Rhea" id="RHEA-COMP:9745"/>
        <dbReference type="Rhea" id="RHEA-COMP:20239"/>
        <dbReference type="ChEBI" id="CHEBI:29979"/>
        <dbReference type="ChEBI" id="CHEBI:33019"/>
        <dbReference type="ChEBI" id="CHEBI:46398"/>
        <dbReference type="ChEBI" id="CHEBI:233474"/>
    </reaction>
</comment>
<dbReference type="GO" id="GO:0000287">
    <property type="term" value="F:magnesium ion binding"/>
    <property type="evidence" value="ECO:0007669"/>
    <property type="project" value="UniProtKB-UniRule"/>
</dbReference>
<feature type="binding site" evidence="8">
    <location>
        <position position="256"/>
    </location>
    <ligand>
        <name>Mg(2+)</name>
        <dbReference type="ChEBI" id="CHEBI:18420"/>
    </ligand>
</feature>
<comment type="similarity">
    <text evidence="1 8">Belongs to the SELO family.</text>
</comment>
<keyword evidence="4 8" id="KW-0479">Metal-binding</keyword>
<evidence type="ECO:0000313" key="11">
    <source>
        <dbReference type="Proteomes" id="UP000054854"/>
    </source>
</evidence>
<feature type="active site" description="Proton acceptor" evidence="8">
    <location>
        <position position="255"/>
    </location>
</feature>
<evidence type="ECO:0000256" key="5">
    <source>
        <dbReference type="ARBA" id="ARBA00022741"/>
    </source>
</evidence>
<evidence type="ECO:0000256" key="8">
    <source>
        <dbReference type="HAMAP-Rule" id="MF_00692"/>
    </source>
</evidence>
<keyword evidence="2 8" id="KW-0808">Transferase</keyword>
<feature type="binding site" evidence="8">
    <location>
        <position position="115"/>
    </location>
    <ligand>
        <name>ATP</name>
        <dbReference type="ChEBI" id="CHEBI:30616"/>
    </ligand>
</feature>
<evidence type="ECO:0000313" key="10">
    <source>
        <dbReference type="EMBL" id="STX34436.1"/>
    </source>
</evidence>
<dbReference type="Pfam" id="PF02696">
    <property type="entry name" value="SelO"/>
    <property type="match status" value="1"/>
</dbReference>
<evidence type="ECO:0000256" key="1">
    <source>
        <dbReference type="ARBA" id="ARBA00009747"/>
    </source>
</evidence>
<comment type="catalytic activity">
    <reaction evidence="8">
        <text>L-threonyl-[protein] + ATP = 3-O-(5'-adenylyl)-L-threonyl-[protein] + diphosphate</text>
        <dbReference type="Rhea" id="RHEA:54292"/>
        <dbReference type="Rhea" id="RHEA-COMP:11060"/>
        <dbReference type="Rhea" id="RHEA-COMP:13847"/>
        <dbReference type="ChEBI" id="CHEBI:30013"/>
        <dbReference type="ChEBI" id="CHEBI:30616"/>
        <dbReference type="ChEBI" id="CHEBI:33019"/>
        <dbReference type="ChEBI" id="CHEBI:138113"/>
        <dbReference type="EC" id="2.7.7.108"/>
    </reaction>
</comment>
<evidence type="ECO:0000256" key="7">
    <source>
        <dbReference type="ARBA" id="ARBA00022842"/>
    </source>
</evidence>
<feature type="binding site" evidence="8">
    <location>
        <position position="186"/>
    </location>
    <ligand>
        <name>ATP</name>
        <dbReference type="ChEBI" id="CHEBI:30616"/>
    </ligand>
</feature>
<dbReference type="Proteomes" id="UP000255316">
    <property type="component" value="Unassembled WGS sequence"/>
</dbReference>
<feature type="binding site" evidence="8">
    <location>
        <position position="265"/>
    </location>
    <ligand>
        <name>Mg(2+)</name>
        <dbReference type="ChEBI" id="CHEBI:18420"/>
    </ligand>
</feature>
<protein>
    <recommendedName>
        <fullName evidence="8">Protein nucleotidyltransferase YdiU</fullName>
        <ecNumber evidence="8">2.7.7.-</ecNumber>
    </recommendedName>
    <alternativeName>
        <fullName evidence="8">Protein adenylyltransferase YdiU</fullName>
        <ecNumber evidence="8">2.7.7.108</ecNumber>
    </alternativeName>
    <alternativeName>
        <fullName evidence="8">Protein uridylyltransferase YdiU</fullName>
        <ecNumber evidence="8">2.7.7.-</ecNumber>
    </alternativeName>
</protein>
<feature type="binding site" evidence="8">
    <location>
        <position position="95"/>
    </location>
    <ligand>
        <name>ATP</name>
        <dbReference type="ChEBI" id="CHEBI:30616"/>
    </ligand>
</feature>
<evidence type="ECO:0000256" key="6">
    <source>
        <dbReference type="ARBA" id="ARBA00022840"/>
    </source>
</evidence>
<keyword evidence="7 8" id="KW-0460">Magnesium</keyword>
<name>A0A378IHG3_9GAMM</name>
<dbReference type="PANTHER" id="PTHR32057">
    <property type="entry name" value="PROTEIN ADENYLYLTRANSFERASE SELO, MITOCHONDRIAL"/>
    <property type="match status" value="1"/>
</dbReference>
<dbReference type="OrthoDB" id="9776281at2"/>
<organism evidence="10 12">
    <name type="scientific">Legionella cincinnatiensis</name>
    <dbReference type="NCBI Taxonomy" id="28085"/>
    <lineage>
        <taxon>Bacteria</taxon>
        <taxon>Pseudomonadati</taxon>
        <taxon>Pseudomonadota</taxon>
        <taxon>Gammaproteobacteria</taxon>
        <taxon>Legionellales</taxon>
        <taxon>Legionellaceae</taxon>
        <taxon>Legionella</taxon>
    </lineage>
</organism>
<comment type="catalytic activity">
    <reaction evidence="8">
        <text>L-seryl-[protein] + ATP = 3-O-(5'-adenylyl)-L-seryl-[protein] + diphosphate</text>
        <dbReference type="Rhea" id="RHEA:58120"/>
        <dbReference type="Rhea" id="RHEA-COMP:9863"/>
        <dbReference type="Rhea" id="RHEA-COMP:15073"/>
        <dbReference type="ChEBI" id="CHEBI:29999"/>
        <dbReference type="ChEBI" id="CHEBI:30616"/>
        <dbReference type="ChEBI" id="CHEBI:33019"/>
        <dbReference type="ChEBI" id="CHEBI:142516"/>
        <dbReference type="EC" id="2.7.7.108"/>
    </reaction>
</comment>
<reference evidence="10 12" key="2">
    <citation type="submission" date="2018-06" db="EMBL/GenBank/DDBJ databases">
        <authorList>
            <consortium name="Pathogen Informatics"/>
            <person name="Doyle S."/>
        </authorList>
    </citation>
    <scope>NUCLEOTIDE SEQUENCE [LARGE SCALE GENOMIC DNA]</scope>
    <source>
        <strain evidence="10 12">NCTC12438</strain>
    </source>
</reference>
<evidence type="ECO:0000313" key="12">
    <source>
        <dbReference type="Proteomes" id="UP000255316"/>
    </source>
</evidence>
<feature type="binding site" evidence="8">
    <location>
        <position position="179"/>
    </location>
    <ligand>
        <name>ATP</name>
        <dbReference type="ChEBI" id="CHEBI:30616"/>
    </ligand>
</feature>
<keyword evidence="5 8" id="KW-0547">Nucleotide-binding</keyword>
<keyword evidence="11" id="KW-1185">Reference proteome</keyword>
<feature type="binding site" evidence="8">
    <location>
        <position position="128"/>
    </location>
    <ligand>
        <name>ATP</name>
        <dbReference type="ChEBI" id="CHEBI:30616"/>
    </ligand>
</feature>
<proteinExistence type="inferred from homology"/>
<feature type="binding site" evidence="8">
    <location>
        <position position="127"/>
    </location>
    <ligand>
        <name>ATP</name>
        <dbReference type="ChEBI" id="CHEBI:30616"/>
    </ligand>
</feature>
<keyword evidence="3 8" id="KW-0548">Nucleotidyltransferase</keyword>
<reference evidence="9 11" key="1">
    <citation type="submission" date="2015-11" db="EMBL/GenBank/DDBJ databases">
        <title>Genomic analysis of 38 Legionella species identifies large and diverse effector repertoires.</title>
        <authorList>
            <person name="Burstein D."/>
            <person name="Amaro F."/>
            <person name="Zusman T."/>
            <person name="Lifshitz Z."/>
            <person name="Cohen O."/>
            <person name="Gilbert J.A."/>
            <person name="Pupko T."/>
            <person name="Shuman H.A."/>
            <person name="Segal G."/>
        </authorList>
    </citation>
    <scope>NUCLEOTIDE SEQUENCE [LARGE SCALE GENOMIC DNA]</scope>
    <source>
        <strain evidence="9 11">CDC#72-OH-14</strain>
    </source>
</reference>
<keyword evidence="8" id="KW-0464">Manganese</keyword>
<dbReference type="Proteomes" id="UP000054854">
    <property type="component" value="Unassembled WGS sequence"/>
</dbReference>